<comment type="caution">
    <text evidence="1">The sequence shown here is derived from an EMBL/GenBank/DDBJ whole genome shotgun (WGS) entry which is preliminary data.</text>
</comment>
<proteinExistence type="predicted"/>
<evidence type="ECO:0000313" key="1">
    <source>
        <dbReference type="EMBL" id="KAL0112047.1"/>
    </source>
</evidence>
<protein>
    <submittedName>
        <fullName evidence="1">Uncharacterized protein</fullName>
    </submittedName>
</protein>
<reference evidence="1 2" key="1">
    <citation type="submission" date="2023-03" db="EMBL/GenBank/DDBJ databases">
        <title>High recombination rates correlate with genetic variation in Cardiocondyla obscurior ants.</title>
        <authorList>
            <person name="Errbii M."/>
        </authorList>
    </citation>
    <scope>NUCLEOTIDE SEQUENCE [LARGE SCALE GENOMIC DNA]</scope>
    <source>
        <strain evidence="1">Alpha-2009</strain>
        <tissue evidence="1">Whole body</tissue>
    </source>
</reference>
<dbReference type="EMBL" id="JADYXP020000013">
    <property type="protein sequence ID" value="KAL0112047.1"/>
    <property type="molecule type" value="Genomic_DNA"/>
</dbReference>
<keyword evidence="2" id="KW-1185">Reference proteome</keyword>
<gene>
    <name evidence="1" type="ORF">PUN28_013341</name>
</gene>
<dbReference type="Proteomes" id="UP001430953">
    <property type="component" value="Unassembled WGS sequence"/>
</dbReference>
<sequence>MFHVVEGMKNYNTALDSAMHNTVRSRRSSRWISSVISVVGFSLRAVESIFAAANKCHRGMSVARSRCELIFGCELLVYIDCNYFILQVSSVSINLM</sequence>
<dbReference type="AlphaFoldDB" id="A0AAW2FDL3"/>
<evidence type="ECO:0000313" key="2">
    <source>
        <dbReference type="Proteomes" id="UP001430953"/>
    </source>
</evidence>
<organism evidence="1 2">
    <name type="scientific">Cardiocondyla obscurior</name>
    <dbReference type="NCBI Taxonomy" id="286306"/>
    <lineage>
        <taxon>Eukaryota</taxon>
        <taxon>Metazoa</taxon>
        <taxon>Ecdysozoa</taxon>
        <taxon>Arthropoda</taxon>
        <taxon>Hexapoda</taxon>
        <taxon>Insecta</taxon>
        <taxon>Pterygota</taxon>
        <taxon>Neoptera</taxon>
        <taxon>Endopterygota</taxon>
        <taxon>Hymenoptera</taxon>
        <taxon>Apocrita</taxon>
        <taxon>Aculeata</taxon>
        <taxon>Formicoidea</taxon>
        <taxon>Formicidae</taxon>
        <taxon>Myrmicinae</taxon>
        <taxon>Cardiocondyla</taxon>
    </lineage>
</organism>
<accession>A0AAW2FDL3</accession>
<name>A0AAW2FDL3_9HYME</name>